<evidence type="ECO:0000313" key="2">
    <source>
        <dbReference type="EMBL" id="TRY94917.1"/>
    </source>
</evidence>
<organism evidence="2 3">
    <name type="scientific">Danionella cerebrum</name>
    <dbReference type="NCBI Taxonomy" id="2873325"/>
    <lineage>
        <taxon>Eukaryota</taxon>
        <taxon>Metazoa</taxon>
        <taxon>Chordata</taxon>
        <taxon>Craniata</taxon>
        <taxon>Vertebrata</taxon>
        <taxon>Euteleostomi</taxon>
        <taxon>Actinopterygii</taxon>
        <taxon>Neopterygii</taxon>
        <taxon>Teleostei</taxon>
        <taxon>Ostariophysi</taxon>
        <taxon>Cypriniformes</taxon>
        <taxon>Danionidae</taxon>
        <taxon>Danioninae</taxon>
        <taxon>Danionella</taxon>
    </lineage>
</organism>
<feature type="region of interest" description="Disordered" evidence="1">
    <location>
        <begin position="64"/>
        <end position="101"/>
    </location>
</feature>
<protein>
    <submittedName>
        <fullName evidence="2">Uncharacterized protein</fullName>
    </submittedName>
</protein>
<keyword evidence="3" id="KW-1185">Reference proteome</keyword>
<name>A0A553QY94_9TELE</name>
<dbReference type="AlphaFoldDB" id="A0A553QY94"/>
<feature type="compositionally biased region" description="Polar residues" evidence="1">
    <location>
        <begin position="87"/>
        <end position="101"/>
    </location>
</feature>
<dbReference type="EMBL" id="SRMA01025414">
    <property type="protein sequence ID" value="TRY94917.1"/>
    <property type="molecule type" value="Genomic_DNA"/>
</dbReference>
<proteinExistence type="predicted"/>
<comment type="caution">
    <text evidence="2">The sequence shown here is derived from an EMBL/GenBank/DDBJ whole genome shotgun (WGS) entry which is preliminary data.</text>
</comment>
<feature type="compositionally biased region" description="Low complexity" evidence="1">
    <location>
        <begin position="64"/>
        <end position="86"/>
    </location>
</feature>
<evidence type="ECO:0000313" key="3">
    <source>
        <dbReference type="Proteomes" id="UP000316079"/>
    </source>
</evidence>
<evidence type="ECO:0000256" key="1">
    <source>
        <dbReference type="SAM" id="MobiDB-lite"/>
    </source>
</evidence>
<dbReference type="Proteomes" id="UP000316079">
    <property type="component" value="Unassembled WGS sequence"/>
</dbReference>
<accession>A0A553QY94</accession>
<reference evidence="2 3" key="1">
    <citation type="journal article" date="2019" name="Sci. Data">
        <title>Hybrid genome assembly and annotation of Danionella translucida.</title>
        <authorList>
            <person name="Kadobianskyi M."/>
            <person name="Schulze L."/>
            <person name="Schuelke M."/>
            <person name="Judkewitz B."/>
        </authorList>
    </citation>
    <scope>NUCLEOTIDE SEQUENCE [LARGE SCALE GENOMIC DNA]</scope>
    <source>
        <strain evidence="2 3">Bolton</strain>
    </source>
</reference>
<gene>
    <name evidence="2" type="ORF">DNTS_023650</name>
</gene>
<sequence>MSLWMQDETVMENYIDTSTCRLFYPRCARFFRRVLDFSGDVTFSNLLRMLHGAHRCTLLLFTQPLSSSSPPSLTLVSSPSTLDSSSMYGSQKSNAKASLNQ</sequence>